<dbReference type="PIRSF" id="PIRSF034834">
    <property type="entry name" value="PduT"/>
    <property type="match status" value="1"/>
</dbReference>
<keyword evidence="2" id="KW-1283">Bacterial microcompartment</keyword>
<dbReference type="EMBL" id="OKRB01000002">
    <property type="protein sequence ID" value="SPE17417.1"/>
    <property type="molecule type" value="Genomic_DNA"/>
</dbReference>
<dbReference type="OrthoDB" id="128912at2"/>
<comment type="subcellular location">
    <subcellularLocation>
        <location evidence="1">Bacterial microcompartment</location>
    </subcellularLocation>
</comment>
<gene>
    <name evidence="5" type="ORF">SBA5_100014</name>
</gene>
<evidence type="ECO:0000256" key="2">
    <source>
        <dbReference type="ARBA" id="ARBA00024446"/>
    </source>
</evidence>
<dbReference type="Proteomes" id="UP000239735">
    <property type="component" value="Unassembled WGS sequence"/>
</dbReference>
<reference evidence="6" key="1">
    <citation type="submission" date="2018-02" db="EMBL/GenBank/DDBJ databases">
        <authorList>
            <person name="Hausmann B."/>
        </authorList>
    </citation>
    <scope>NUCLEOTIDE SEQUENCE [LARGE SCALE GENOMIC DNA]</scope>
    <source>
        <strain evidence="6">Peat soil MAG SbA5</strain>
    </source>
</reference>
<name>A0A2N9L261_9BACT</name>
<accession>A0A2N9L261</accession>
<feature type="domain" description="BMC" evidence="4">
    <location>
        <begin position="7"/>
        <end position="89"/>
    </location>
</feature>
<sequence length="187" mass="19093">MATEINSIGLIELSSVATGFVVEDLMLKAGSVQLLLARSICSGKFLIVVSGDVTSVQSALAAGAAAAGASLIERRQIARVHPTVLQAISQTVDIEPAQLKSIGVIETFSAASIIEVADAAVKSAAVTLMRVHLAMALGGKGFVLMAGDVASMQAAVTAGCKVADDDGMLVGKGIIPNPSPELFREYV</sequence>
<dbReference type="PROSITE" id="PS51930">
    <property type="entry name" value="BMC_2"/>
    <property type="match status" value="2"/>
</dbReference>
<evidence type="ECO:0000313" key="5">
    <source>
        <dbReference type="EMBL" id="SPE17417.1"/>
    </source>
</evidence>
<dbReference type="InterPro" id="IPR050575">
    <property type="entry name" value="BMC_shell"/>
</dbReference>
<dbReference type="InterPro" id="IPR037233">
    <property type="entry name" value="CcmK-like_sf"/>
</dbReference>
<evidence type="ECO:0000313" key="6">
    <source>
        <dbReference type="Proteomes" id="UP000239735"/>
    </source>
</evidence>
<dbReference type="GO" id="GO:0031469">
    <property type="term" value="C:bacterial microcompartment"/>
    <property type="evidence" value="ECO:0007669"/>
    <property type="project" value="UniProtKB-SubCell"/>
</dbReference>
<dbReference type="SUPFAM" id="SSF143414">
    <property type="entry name" value="CcmK-like"/>
    <property type="match status" value="2"/>
</dbReference>
<dbReference type="PANTHER" id="PTHR33941:SF11">
    <property type="entry name" value="BACTERIAL MICROCOMPARTMENT SHELL PROTEIN PDUJ"/>
    <property type="match status" value="1"/>
</dbReference>
<feature type="domain" description="BMC" evidence="4">
    <location>
        <begin position="101"/>
        <end position="187"/>
    </location>
</feature>
<dbReference type="Pfam" id="PF00936">
    <property type="entry name" value="BMC"/>
    <property type="match status" value="2"/>
</dbReference>
<dbReference type="InterPro" id="IPR044872">
    <property type="entry name" value="CcmK/CsoS1_BMC"/>
</dbReference>
<dbReference type="CDD" id="cd07054">
    <property type="entry name" value="BMC_PduT_repeat2"/>
    <property type="match status" value="1"/>
</dbReference>
<organism evidence="5 6">
    <name type="scientific">Candidatus Sulfuritelmatomonas gaucii</name>
    <dbReference type="NCBI Taxonomy" id="2043161"/>
    <lineage>
        <taxon>Bacteria</taxon>
        <taxon>Pseudomonadati</taxon>
        <taxon>Acidobacteriota</taxon>
        <taxon>Terriglobia</taxon>
        <taxon>Terriglobales</taxon>
        <taxon>Acidobacteriaceae</taxon>
        <taxon>Candidatus Sulfuritelmatomonas</taxon>
    </lineage>
</organism>
<proteinExistence type="inferred from homology"/>
<dbReference type="PANTHER" id="PTHR33941">
    <property type="entry name" value="PROPANEDIOL UTILIZATION PROTEIN PDUA"/>
    <property type="match status" value="1"/>
</dbReference>
<dbReference type="InterPro" id="IPR011238">
    <property type="entry name" value="Micro_shell_prot_PduT"/>
</dbReference>
<evidence type="ECO:0000256" key="3">
    <source>
        <dbReference type="PROSITE-ProRule" id="PRU01278"/>
    </source>
</evidence>
<comment type="similarity">
    <text evidence="3">Belongs to the bacterial microcompartments protein family.</text>
</comment>
<dbReference type="SMART" id="SM00877">
    <property type="entry name" value="BMC"/>
    <property type="match status" value="2"/>
</dbReference>
<dbReference type="Gene3D" id="3.30.70.1710">
    <property type="match status" value="2"/>
</dbReference>
<evidence type="ECO:0000256" key="1">
    <source>
        <dbReference type="ARBA" id="ARBA00024322"/>
    </source>
</evidence>
<dbReference type="InterPro" id="IPR000249">
    <property type="entry name" value="BMC_dom"/>
</dbReference>
<evidence type="ECO:0000259" key="4">
    <source>
        <dbReference type="PROSITE" id="PS51930"/>
    </source>
</evidence>
<dbReference type="AlphaFoldDB" id="A0A2N9L261"/>
<protein>
    <submittedName>
        <fullName evidence="5">Microcompartments protein</fullName>
    </submittedName>
</protein>